<evidence type="ECO:0000256" key="1">
    <source>
        <dbReference type="SAM" id="MobiDB-lite"/>
    </source>
</evidence>
<feature type="compositionally biased region" description="Polar residues" evidence="1">
    <location>
        <begin position="93"/>
        <end position="115"/>
    </location>
</feature>
<dbReference type="RefSeq" id="WP_101468957.1">
    <property type="nucleotide sequence ID" value="NZ_PJMW01000003.1"/>
</dbReference>
<name>A0A2N3V594_9NOCA</name>
<evidence type="ECO:0000313" key="3">
    <source>
        <dbReference type="Proteomes" id="UP000233766"/>
    </source>
</evidence>
<dbReference type="AlphaFoldDB" id="A0A2N3V594"/>
<comment type="caution">
    <text evidence="2">The sequence shown here is derived from an EMBL/GenBank/DDBJ whole genome shotgun (WGS) entry which is preliminary data.</text>
</comment>
<dbReference type="Gene3D" id="3.30.1310.10">
    <property type="entry name" value="Nucleoid-associated protein YbaB-like domain"/>
    <property type="match status" value="1"/>
</dbReference>
<accession>A0A2N3V594</accession>
<proteinExistence type="predicted"/>
<evidence type="ECO:0000313" key="2">
    <source>
        <dbReference type="EMBL" id="PKV76798.1"/>
    </source>
</evidence>
<evidence type="ECO:0008006" key="4">
    <source>
        <dbReference type="Google" id="ProtNLM"/>
    </source>
</evidence>
<feature type="region of interest" description="Disordered" evidence="1">
    <location>
        <begin position="84"/>
        <end position="153"/>
    </location>
</feature>
<organism evidence="2 3">
    <name type="scientific">Nocardia fluminea</name>
    <dbReference type="NCBI Taxonomy" id="134984"/>
    <lineage>
        <taxon>Bacteria</taxon>
        <taxon>Bacillati</taxon>
        <taxon>Actinomycetota</taxon>
        <taxon>Actinomycetes</taxon>
        <taxon>Mycobacteriales</taxon>
        <taxon>Nocardiaceae</taxon>
        <taxon>Nocardia</taxon>
    </lineage>
</organism>
<gene>
    <name evidence="2" type="ORF">ATK86_7201</name>
</gene>
<dbReference type="Proteomes" id="UP000233766">
    <property type="component" value="Unassembled WGS sequence"/>
</dbReference>
<sequence>MTSTTNSVDLLAFALSEQRMVMTDPTGSVTVELTADGSITGIRLSAAGHRMTPTMVAELIMSLHTAGLAQAQKAIESALSDGEVPTMPELDLSDTSAPPGSETPNPADSSLTAPTTIPILGHPSEPARLRPPQKSAPAEQTMEQPARDIVPTPPIPTVEGVVHATHTVMSALPPNPRSDPGRPSPVYTDDAADEDEYFRTLSVFEYDDHSPRG</sequence>
<feature type="region of interest" description="Disordered" evidence="1">
    <location>
        <begin position="167"/>
        <end position="192"/>
    </location>
</feature>
<dbReference type="EMBL" id="PJMW01000003">
    <property type="protein sequence ID" value="PKV76798.1"/>
    <property type="molecule type" value="Genomic_DNA"/>
</dbReference>
<reference evidence="2 3" key="1">
    <citation type="submission" date="2017-12" db="EMBL/GenBank/DDBJ databases">
        <title>Sequencing the genomes of 1000 Actinobacteria strains.</title>
        <authorList>
            <person name="Klenk H.-P."/>
        </authorList>
    </citation>
    <scope>NUCLEOTIDE SEQUENCE [LARGE SCALE GENOMIC DNA]</scope>
    <source>
        <strain evidence="2 3">DSM 44489</strain>
    </source>
</reference>
<protein>
    <recommendedName>
        <fullName evidence="4">YbaB/EbfC DNA-binding family protein</fullName>
    </recommendedName>
</protein>
<dbReference type="InterPro" id="IPR036894">
    <property type="entry name" value="YbaB-like_sf"/>
</dbReference>
<keyword evidence="3" id="KW-1185">Reference proteome</keyword>